<keyword evidence="2" id="KW-1185">Reference proteome</keyword>
<name>A0ACC1KF28_9FUNG</name>
<comment type="caution">
    <text evidence="1">The sequence shown here is derived from an EMBL/GenBank/DDBJ whole genome shotgun (WGS) entry which is preliminary data.</text>
</comment>
<reference evidence="1" key="1">
    <citation type="submission" date="2022-07" db="EMBL/GenBank/DDBJ databases">
        <title>Phylogenomic reconstructions and comparative analyses of Kickxellomycotina fungi.</title>
        <authorList>
            <person name="Reynolds N.K."/>
            <person name="Stajich J.E."/>
            <person name="Barry K."/>
            <person name="Grigoriev I.V."/>
            <person name="Crous P."/>
            <person name="Smith M.E."/>
        </authorList>
    </citation>
    <scope>NUCLEOTIDE SEQUENCE</scope>
    <source>
        <strain evidence="1">BCRC 34780</strain>
    </source>
</reference>
<evidence type="ECO:0000313" key="1">
    <source>
        <dbReference type="EMBL" id="KAJ2788846.1"/>
    </source>
</evidence>
<evidence type="ECO:0000313" key="2">
    <source>
        <dbReference type="Proteomes" id="UP001140087"/>
    </source>
</evidence>
<proteinExistence type="predicted"/>
<organism evidence="1 2">
    <name type="scientific">Coemansia helicoidea</name>
    <dbReference type="NCBI Taxonomy" id="1286919"/>
    <lineage>
        <taxon>Eukaryota</taxon>
        <taxon>Fungi</taxon>
        <taxon>Fungi incertae sedis</taxon>
        <taxon>Zoopagomycota</taxon>
        <taxon>Kickxellomycotina</taxon>
        <taxon>Kickxellomycetes</taxon>
        <taxon>Kickxellales</taxon>
        <taxon>Kickxellaceae</taxon>
        <taxon>Coemansia</taxon>
    </lineage>
</organism>
<gene>
    <name evidence="1" type="ORF">H4R21_006898</name>
</gene>
<sequence>VPGLEGAGGAAQPAGAARRDEAADGHARAAAAAPAADEQRGQLHCEPGQRRALARREGRGAGRGRLPGDCGVRGALRRRRQRARHCDQRRGARQGLPAQGDVYARHGAARARDAVCRGLPRLADQGPDPPAGAARGRAVPDVRAGHQGGVGGGPGQAPPGLGDAHDGVPARLQDIWRRVHLPHGGQQGVARAGGRPGLCEPVPVAVQGVPALQDAPAGGGAARGRARAVVRRAGAGRGRAAVAAAAVLPGRRADRRHGGAGQCAQDQGHPQRHEERHPGRGLRAPGRDCRQSRRRARGARGLRGGLPGQQHLQGAARGAQRAAVVPLAAGHVGRHAVERAGHAGAQGPRAVH</sequence>
<dbReference type="EMBL" id="JANBUN010003955">
    <property type="protein sequence ID" value="KAJ2788846.1"/>
    <property type="molecule type" value="Genomic_DNA"/>
</dbReference>
<feature type="non-terminal residue" evidence="1">
    <location>
        <position position="1"/>
    </location>
</feature>
<dbReference type="Proteomes" id="UP001140087">
    <property type="component" value="Unassembled WGS sequence"/>
</dbReference>
<accession>A0ACC1KF28</accession>
<feature type="non-terminal residue" evidence="1">
    <location>
        <position position="352"/>
    </location>
</feature>
<protein>
    <submittedName>
        <fullName evidence="1">Uncharacterized protein</fullName>
    </submittedName>
</protein>